<dbReference type="GeneID" id="93651323"/>
<comment type="caution">
    <text evidence="2">The sequence shown here is derived from an EMBL/GenBank/DDBJ whole genome shotgun (WGS) entry which is preliminary data.</text>
</comment>
<dbReference type="Proteomes" id="UP000669133">
    <property type="component" value="Unassembled WGS sequence"/>
</dbReference>
<accession>A0A8H7ZJY3</accession>
<evidence type="ECO:0000256" key="1">
    <source>
        <dbReference type="SAM" id="MobiDB-lite"/>
    </source>
</evidence>
<dbReference type="OrthoDB" id="5408025at2759"/>
<evidence type="ECO:0000313" key="3">
    <source>
        <dbReference type="Proteomes" id="UP000669133"/>
    </source>
</evidence>
<organism evidence="2 3">
    <name type="scientific">Candida metapsilosis</name>
    <dbReference type="NCBI Taxonomy" id="273372"/>
    <lineage>
        <taxon>Eukaryota</taxon>
        <taxon>Fungi</taxon>
        <taxon>Dikarya</taxon>
        <taxon>Ascomycota</taxon>
        <taxon>Saccharomycotina</taxon>
        <taxon>Pichiomycetes</taxon>
        <taxon>Debaryomycetaceae</taxon>
        <taxon>Candida/Lodderomyces clade</taxon>
        <taxon>Candida</taxon>
    </lineage>
</organism>
<proteinExistence type="predicted"/>
<gene>
    <name evidence="2" type="ORF">I9W82_002694</name>
</gene>
<feature type="compositionally biased region" description="Polar residues" evidence="1">
    <location>
        <begin position="123"/>
        <end position="156"/>
    </location>
</feature>
<reference evidence="2 3" key="1">
    <citation type="submission" date="2020-12" db="EMBL/GenBank/DDBJ databases">
        <title>Effect of drift, selection, and recombination on the evolution of hybrid genomes in Candida yeast pathogens.</title>
        <authorList>
            <person name="Mixao V."/>
            <person name="Ksiezopolska E."/>
            <person name="Saus E."/>
            <person name="Boekhout T."/>
            <person name="Gacser A."/>
            <person name="Gabaldon T."/>
        </authorList>
    </citation>
    <scope>NUCLEOTIDE SEQUENCE [LARGE SCALE GENOMIC DNA]</scope>
    <source>
        <strain evidence="2 3">BP57</strain>
    </source>
</reference>
<protein>
    <submittedName>
        <fullName evidence="2">Uncharacterized protein</fullName>
    </submittedName>
</protein>
<evidence type="ECO:0000313" key="2">
    <source>
        <dbReference type="EMBL" id="KAG5420813.1"/>
    </source>
</evidence>
<sequence>MASQYTYNKYYQHSSPSMGHAQPNNTMGFGGNNVASSKNNSACNTSPLNNLSYLTPPGSASNSLSSSLSSTGSTSLFGSSLSNTSSTYSFHNPRLRYYMSKSFDIEDDLEFCPETVDHKRFNPYTSTSFSPSQELPQHSAAPQSSISGSGTQSPRVSTPRIKKALEIVNPQTRMRVGSPASQNK</sequence>
<feature type="region of interest" description="Disordered" evidence="1">
    <location>
        <begin position="14"/>
        <end position="33"/>
    </location>
</feature>
<dbReference type="RefSeq" id="XP_067549929.1">
    <property type="nucleotide sequence ID" value="XM_067691577.1"/>
</dbReference>
<feature type="region of interest" description="Disordered" evidence="1">
    <location>
        <begin position="123"/>
        <end position="184"/>
    </location>
</feature>
<dbReference type="AlphaFoldDB" id="A0A8H7ZJY3"/>
<name>A0A8H7ZJY3_9ASCO</name>
<keyword evidence="3" id="KW-1185">Reference proteome</keyword>
<dbReference type="EMBL" id="JAEOAQ010000002">
    <property type="protein sequence ID" value="KAG5420813.1"/>
    <property type="molecule type" value="Genomic_DNA"/>
</dbReference>